<dbReference type="AlphaFoldDB" id="A0A8D8W8Y3"/>
<accession>A0A8D8W8Y3</accession>
<keyword evidence="10" id="KW-0406">Ion transport</keyword>
<dbReference type="NCBIfam" id="TIGR03422">
    <property type="entry name" value="mito_frataxin"/>
    <property type="match status" value="1"/>
</dbReference>
<keyword evidence="6" id="KW-0410">Iron transport</keyword>
<comment type="subcellular location">
    <subcellularLocation>
        <location evidence="1">Mitochondrion</location>
    </subcellularLocation>
</comment>
<dbReference type="GO" id="GO:0008198">
    <property type="term" value="F:ferrous iron binding"/>
    <property type="evidence" value="ECO:0007669"/>
    <property type="project" value="TreeGrafter"/>
</dbReference>
<dbReference type="InterPro" id="IPR036524">
    <property type="entry name" value="Frataxin/CyaY_sf"/>
</dbReference>
<evidence type="ECO:0000256" key="7">
    <source>
        <dbReference type="ARBA" id="ARBA00022946"/>
    </source>
</evidence>
<dbReference type="GO" id="GO:0034986">
    <property type="term" value="F:iron chaperone activity"/>
    <property type="evidence" value="ECO:0007669"/>
    <property type="project" value="TreeGrafter"/>
</dbReference>
<dbReference type="EC" id="1.16.3.1" evidence="3"/>
<evidence type="ECO:0000256" key="5">
    <source>
        <dbReference type="ARBA" id="ARBA00022448"/>
    </source>
</evidence>
<evidence type="ECO:0000313" key="13">
    <source>
        <dbReference type="EMBL" id="CAG6649295.1"/>
    </source>
</evidence>
<keyword evidence="9" id="KW-0408">Iron</keyword>
<dbReference type="EMBL" id="HBUF01360459">
    <property type="protein sequence ID" value="CAG6720409.1"/>
    <property type="molecule type" value="Transcribed_RNA"/>
</dbReference>
<reference evidence="13" key="1">
    <citation type="submission" date="2021-05" db="EMBL/GenBank/DDBJ databases">
        <authorList>
            <person name="Alioto T."/>
            <person name="Alioto T."/>
            <person name="Gomez Garrido J."/>
        </authorList>
    </citation>
    <scope>NUCLEOTIDE SEQUENCE</scope>
</reference>
<dbReference type="PRINTS" id="PR00904">
    <property type="entry name" value="FRATAXIN"/>
</dbReference>
<evidence type="ECO:0000256" key="6">
    <source>
        <dbReference type="ARBA" id="ARBA00022496"/>
    </source>
</evidence>
<dbReference type="GO" id="GO:0008199">
    <property type="term" value="F:ferric iron binding"/>
    <property type="evidence" value="ECO:0007669"/>
    <property type="project" value="InterPro"/>
</dbReference>
<keyword evidence="4" id="KW-0409">Iron storage</keyword>
<keyword evidence="11" id="KW-0496">Mitochondrion</keyword>
<dbReference type="CDD" id="cd00503">
    <property type="entry name" value="Frataxin"/>
    <property type="match status" value="1"/>
</dbReference>
<dbReference type="Gene3D" id="3.30.920.10">
    <property type="entry name" value="Frataxin/CyaY"/>
    <property type="match status" value="1"/>
</dbReference>
<proteinExistence type="inferred from homology"/>
<evidence type="ECO:0000256" key="11">
    <source>
        <dbReference type="ARBA" id="ARBA00023128"/>
    </source>
</evidence>
<evidence type="ECO:0000256" key="12">
    <source>
        <dbReference type="ARBA" id="ARBA00047990"/>
    </source>
</evidence>
<keyword evidence="8" id="KW-0560">Oxidoreductase</keyword>
<dbReference type="EMBL" id="HBUF01156780">
    <property type="protein sequence ID" value="CAG6649294.1"/>
    <property type="molecule type" value="Transcribed_RNA"/>
</dbReference>
<evidence type="ECO:0000256" key="8">
    <source>
        <dbReference type="ARBA" id="ARBA00023002"/>
    </source>
</evidence>
<organism evidence="13">
    <name type="scientific">Cacopsylla melanoneura</name>
    <dbReference type="NCBI Taxonomy" id="428564"/>
    <lineage>
        <taxon>Eukaryota</taxon>
        <taxon>Metazoa</taxon>
        <taxon>Ecdysozoa</taxon>
        <taxon>Arthropoda</taxon>
        <taxon>Hexapoda</taxon>
        <taxon>Insecta</taxon>
        <taxon>Pterygota</taxon>
        <taxon>Neoptera</taxon>
        <taxon>Paraneoptera</taxon>
        <taxon>Hemiptera</taxon>
        <taxon>Sternorrhyncha</taxon>
        <taxon>Psylloidea</taxon>
        <taxon>Psyllidae</taxon>
        <taxon>Psyllinae</taxon>
        <taxon>Cacopsylla</taxon>
    </lineage>
</organism>
<dbReference type="GO" id="GO:0051537">
    <property type="term" value="F:2 iron, 2 sulfur cluster binding"/>
    <property type="evidence" value="ECO:0007669"/>
    <property type="project" value="TreeGrafter"/>
</dbReference>
<dbReference type="GO" id="GO:0006826">
    <property type="term" value="P:iron ion transport"/>
    <property type="evidence" value="ECO:0007669"/>
    <property type="project" value="UniProtKB-KW"/>
</dbReference>
<dbReference type="EMBL" id="HBUF01156782">
    <property type="protein sequence ID" value="CAG6649295.1"/>
    <property type="molecule type" value="Transcribed_RNA"/>
</dbReference>
<dbReference type="GO" id="GO:0004322">
    <property type="term" value="F:ferroxidase activity"/>
    <property type="evidence" value="ECO:0007669"/>
    <property type="project" value="UniProtKB-EC"/>
</dbReference>
<dbReference type="GO" id="GO:0006879">
    <property type="term" value="P:intracellular iron ion homeostasis"/>
    <property type="evidence" value="ECO:0007669"/>
    <property type="project" value="UniProtKB-KW"/>
</dbReference>
<dbReference type="SUPFAM" id="SSF55387">
    <property type="entry name" value="Frataxin/Nqo15-like"/>
    <property type="match status" value="1"/>
</dbReference>
<evidence type="ECO:0000256" key="1">
    <source>
        <dbReference type="ARBA" id="ARBA00004173"/>
    </source>
</evidence>
<dbReference type="GO" id="GO:0016226">
    <property type="term" value="P:iron-sulfur cluster assembly"/>
    <property type="evidence" value="ECO:0007669"/>
    <property type="project" value="InterPro"/>
</dbReference>
<comment type="similarity">
    <text evidence="2">Belongs to the frataxin family.</text>
</comment>
<comment type="catalytic activity">
    <reaction evidence="12">
        <text>4 Fe(2+) + O2 + 4 H(+) = 4 Fe(3+) + 2 H2O</text>
        <dbReference type="Rhea" id="RHEA:11148"/>
        <dbReference type="ChEBI" id="CHEBI:15377"/>
        <dbReference type="ChEBI" id="CHEBI:15378"/>
        <dbReference type="ChEBI" id="CHEBI:15379"/>
        <dbReference type="ChEBI" id="CHEBI:29033"/>
        <dbReference type="ChEBI" id="CHEBI:29034"/>
        <dbReference type="EC" id="1.16.3.1"/>
    </reaction>
</comment>
<name>A0A8D8W8Y3_9HEMI</name>
<dbReference type="SMART" id="SM01219">
    <property type="entry name" value="Frataxin_Cyay"/>
    <property type="match status" value="1"/>
</dbReference>
<keyword evidence="5" id="KW-0813">Transport</keyword>
<evidence type="ECO:0000256" key="3">
    <source>
        <dbReference type="ARBA" id="ARBA00013107"/>
    </source>
</evidence>
<dbReference type="PANTHER" id="PTHR16821:SF2">
    <property type="entry name" value="FRATAXIN, MITOCHONDRIAL"/>
    <property type="match status" value="1"/>
</dbReference>
<dbReference type="PANTHER" id="PTHR16821">
    <property type="entry name" value="FRATAXIN"/>
    <property type="match status" value="1"/>
</dbReference>
<dbReference type="PROSITE" id="PS01344">
    <property type="entry name" value="FRATAXIN_1"/>
    <property type="match status" value="1"/>
</dbReference>
<sequence length="194" mass="22160">MMSHNVSNTINKCLRQMKWCQSYSRCFSSHICTRTALYSQHSVSQKPIQYLATISSLQYRSLSTSEETSSFSFPEYEVVCNETLESLTDYFDVLVEQNTELINSDVTYGDGVLTVNFGDPYGTYVINRQSPNKQIWLSSPTSGPKRYDYDVGNNAWVYKYDTKSLHDLLQEEISAIIGSKLDFYSNCSHSGKHN</sequence>
<evidence type="ECO:0000256" key="9">
    <source>
        <dbReference type="ARBA" id="ARBA00023004"/>
    </source>
</evidence>
<keyword evidence="7" id="KW-0809">Transit peptide</keyword>
<dbReference type="InterPro" id="IPR002908">
    <property type="entry name" value="Frataxin/CyaY"/>
</dbReference>
<dbReference type="InterPro" id="IPR020895">
    <property type="entry name" value="Frataxin_CS"/>
</dbReference>
<dbReference type="GO" id="GO:0005739">
    <property type="term" value="C:mitochondrion"/>
    <property type="evidence" value="ECO:0007669"/>
    <property type="project" value="UniProtKB-SubCell"/>
</dbReference>
<dbReference type="Pfam" id="PF01491">
    <property type="entry name" value="Frataxin_Cyay"/>
    <property type="match status" value="1"/>
</dbReference>
<evidence type="ECO:0000256" key="2">
    <source>
        <dbReference type="ARBA" id="ARBA00008183"/>
    </source>
</evidence>
<dbReference type="PROSITE" id="PS50810">
    <property type="entry name" value="FRATAXIN_2"/>
    <property type="match status" value="1"/>
</dbReference>
<protein>
    <recommendedName>
        <fullName evidence="3">ferroxidase</fullName>
        <ecNumber evidence="3">1.16.3.1</ecNumber>
    </recommendedName>
</protein>
<dbReference type="InterPro" id="IPR017789">
    <property type="entry name" value="Frataxin"/>
</dbReference>
<evidence type="ECO:0000256" key="10">
    <source>
        <dbReference type="ARBA" id="ARBA00023065"/>
    </source>
</evidence>
<evidence type="ECO:0000256" key="4">
    <source>
        <dbReference type="ARBA" id="ARBA00022434"/>
    </source>
</evidence>
<dbReference type="NCBIfam" id="TIGR03421">
    <property type="entry name" value="FeS_CyaY"/>
    <property type="match status" value="1"/>
</dbReference>